<dbReference type="AlphaFoldDB" id="A0A1D7TNK6"/>
<dbReference type="Proteomes" id="UP000094609">
    <property type="component" value="Chromosome"/>
</dbReference>
<dbReference type="RefSeq" id="WP_069479104.1">
    <property type="nucleotide sequence ID" value="NZ_CP017111.1"/>
</dbReference>
<dbReference type="InterPro" id="IPR023614">
    <property type="entry name" value="Porin_dom_sf"/>
</dbReference>
<dbReference type="STRING" id="1193502.SHALO_2828"/>
<name>A0A1D7TNK6_9BACT</name>
<evidence type="ECO:0000313" key="3">
    <source>
        <dbReference type="Proteomes" id="UP000094609"/>
    </source>
</evidence>
<gene>
    <name evidence="2" type="ORF">SHALO_2828</name>
</gene>
<keyword evidence="3" id="KW-1185">Reference proteome</keyword>
<evidence type="ECO:0000256" key="1">
    <source>
        <dbReference type="SAM" id="SignalP"/>
    </source>
</evidence>
<feature type="signal peptide" evidence="1">
    <location>
        <begin position="1"/>
        <end position="20"/>
    </location>
</feature>
<dbReference type="PATRIC" id="fig|1193502.14.peg.2861"/>
<organism evidence="2 3">
    <name type="scientific">Sulfurospirillum halorespirans DSM 13726</name>
    <dbReference type="NCBI Taxonomy" id="1193502"/>
    <lineage>
        <taxon>Bacteria</taxon>
        <taxon>Pseudomonadati</taxon>
        <taxon>Campylobacterota</taxon>
        <taxon>Epsilonproteobacteria</taxon>
        <taxon>Campylobacterales</taxon>
        <taxon>Sulfurospirillaceae</taxon>
        <taxon>Sulfurospirillum</taxon>
    </lineage>
</organism>
<evidence type="ECO:0000313" key="2">
    <source>
        <dbReference type="EMBL" id="AOO66581.1"/>
    </source>
</evidence>
<dbReference type="EMBL" id="CP017111">
    <property type="protein sequence ID" value="AOO66581.1"/>
    <property type="molecule type" value="Genomic_DNA"/>
</dbReference>
<dbReference type="InterPro" id="IPR008439">
    <property type="entry name" value="Campylo_MOMP"/>
</dbReference>
<accession>A0A1D7TNK6</accession>
<dbReference type="KEGG" id="shal:SHALO_2828"/>
<feature type="chain" id="PRO_5009099560" evidence="1">
    <location>
        <begin position="21"/>
        <end position="393"/>
    </location>
</feature>
<protein>
    <submittedName>
        <fullName evidence="2">Putative porin</fullName>
    </submittedName>
</protein>
<keyword evidence="1" id="KW-0732">Signal</keyword>
<proteinExistence type="predicted"/>
<dbReference type="Gene3D" id="2.40.160.10">
    <property type="entry name" value="Porin"/>
    <property type="match status" value="1"/>
</dbReference>
<sequence>MKWAKLSLVAVAALSTMAYAGDSLEDAFKNGKVSGDLRFVYTGGSKSDAVNETAPVNNVNVGSVAVELRYITDDFKGFNLGIGFQSAHDLGFQNRDAVGSKDPDSEDDARNSVSTTLLSEAYIKYTISKSDIMVGRQKIKTPLIMTSTAFALEDSFDAAVLTVRELPDTMIKLIYIQEWQMRYGSEAAGNSQQDEHYSDGMYSLFFKNTSIKGLTLDGQYLTIDEDKKYGTAPYSIWDAPVFIKAGGYDEYYLQADYKLPIDLPLSLAMTYAGAKYDNPIIAGNDEATLYGFKVATTLSGVKLNLAYTTMDDEANFPGTFGHVPDVISYTDMLTNNSIFAGVDGYSIEALYGFGIPGFNSGLKYAHYTQSDKGIINSGNAMNLDGADEINILI</sequence>
<reference evidence="3" key="1">
    <citation type="submission" date="2016-08" db="EMBL/GenBank/DDBJ databases">
        <title>Complete genome sequence of the organohalide-respiring Epsilonproteobacterium Sulfurospirillum halorespirans.</title>
        <authorList>
            <person name="Goris T."/>
            <person name="Zimmermann J."/>
            <person name="Schenz B."/>
            <person name="Lemos M."/>
            <person name="Hackermueller J."/>
            <person name="Diekert G."/>
        </authorList>
    </citation>
    <scope>NUCLEOTIDE SEQUENCE [LARGE SCALE GENOMIC DNA]</scope>
    <source>
        <strain>DSM 13726</strain>
        <strain evidence="3">PCE-M2</strain>
    </source>
</reference>
<dbReference type="Pfam" id="PF05538">
    <property type="entry name" value="Campylo_MOMP"/>
    <property type="match status" value="1"/>
</dbReference>